<dbReference type="Proteomes" id="UP001279734">
    <property type="component" value="Unassembled WGS sequence"/>
</dbReference>
<evidence type="ECO:0000313" key="3">
    <source>
        <dbReference type="Proteomes" id="UP001279734"/>
    </source>
</evidence>
<feature type="region of interest" description="Disordered" evidence="1">
    <location>
        <begin position="1"/>
        <end position="91"/>
    </location>
</feature>
<feature type="compositionally biased region" description="Polar residues" evidence="1">
    <location>
        <begin position="1"/>
        <end position="17"/>
    </location>
</feature>
<gene>
    <name evidence="2" type="ORF">Nepgr_033767</name>
</gene>
<comment type="caution">
    <text evidence="2">The sequence shown here is derived from an EMBL/GenBank/DDBJ whole genome shotgun (WGS) entry which is preliminary data.</text>
</comment>
<name>A0AAD3TL83_NEPGR</name>
<feature type="compositionally biased region" description="Polar residues" evidence="1">
    <location>
        <begin position="43"/>
        <end position="62"/>
    </location>
</feature>
<keyword evidence="3" id="KW-1185">Reference proteome</keyword>
<proteinExistence type="predicted"/>
<accession>A0AAD3TL83</accession>
<protein>
    <submittedName>
        <fullName evidence="2">Uncharacterized protein</fullName>
    </submittedName>
</protein>
<feature type="compositionally biased region" description="Basic and acidic residues" evidence="1">
    <location>
        <begin position="32"/>
        <end position="42"/>
    </location>
</feature>
<reference evidence="2" key="1">
    <citation type="submission" date="2023-05" db="EMBL/GenBank/DDBJ databases">
        <title>Nepenthes gracilis genome sequencing.</title>
        <authorList>
            <person name="Fukushima K."/>
        </authorList>
    </citation>
    <scope>NUCLEOTIDE SEQUENCE</scope>
    <source>
        <strain evidence="2">SING2019-196</strain>
    </source>
</reference>
<dbReference type="AlphaFoldDB" id="A0AAD3TL83"/>
<sequence>MNANCRPSRSHRNNIGQTREKLAPGRATPKIASKDNRQRHDQQLPTGFNVGQSGNRLQASSRPRNDIIEAAVLTRPSQCHTKNKIDHLDHQ</sequence>
<dbReference type="EMBL" id="BSYO01000044">
    <property type="protein sequence ID" value="GMH31923.1"/>
    <property type="molecule type" value="Genomic_DNA"/>
</dbReference>
<evidence type="ECO:0000313" key="2">
    <source>
        <dbReference type="EMBL" id="GMH31923.1"/>
    </source>
</evidence>
<organism evidence="2 3">
    <name type="scientific">Nepenthes gracilis</name>
    <name type="common">Slender pitcher plant</name>
    <dbReference type="NCBI Taxonomy" id="150966"/>
    <lineage>
        <taxon>Eukaryota</taxon>
        <taxon>Viridiplantae</taxon>
        <taxon>Streptophyta</taxon>
        <taxon>Embryophyta</taxon>
        <taxon>Tracheophyta</taxon>
        <taxon>Spermatophyta</taxon>
        <taxon>Magnoliopsida</taxon>
        <taxon>eudicotyledons</taxon>
        <taxon>Gunneridae</taxon>
        <taxon>Pentapetalae</taxon>
        <taxon>Caryophyllales</taxon>
        <taxon>Nepenthaceae</taxon>
        <taxon>Nepenthes</taxon>
    </lineage>
</organism>
<evidence type="ECO:0000256" key="1">
    <source>
        <dbReference type="SAM" id="MobiDB-lite"/>
    </source>
</evidence>